<comment type="caution">
    <text evidence="4">The sequence shown here is derived from an EMBL/GenBank/DDBJ whole genome shotgun (WGS) entry which is preliminary data.</text>
</comment>
<dbReference type="EMBL" id="LXTC01000003">
    <property type="protein sequence ID" value="OBA21200.1"/>
    <property type="molecule type" value="Genomic_DNA"/>
</dbReference>
<evidence type="ECO:0000259" key="3">
    <source>
        <dbReference type="PROSITE" id="PS50893"/>
    </source>
</evidence>
<dbReference type="Proteomes" id="UP000092555">
    <property type="component" value="Unassembled WGS sequence"/>
</dbReference>
<dbReference type="PANTHER" id="PTHR43514">
    <property type="entry name" value="ABC TRANSPORTER I FAMILY MEMBER 10"/>
    <property type="match status" value="1"/>
</dbReference>
<dbReference type="Gene3D" id="3.40.50.300">
    <property type="entry name" value="P-loop containing nucleotide triphosphate hydrolases"/>
    <property type="match status" value="2"/>
</dbReference>
<dbReference type="InterPro" id="IPR003593">
    <property type="entry name" value="AAA+_ATPase"/>
</dbReference>
<dbReference type="PROSITE" id="PS50893">
    <property type="entry name" value="ABC_TRANSPORTER_2"/>
    <property type="match status" value="2"/>
</dbReference>
<dbReference type="InterPro" id="IPR003439">
    <property type="entry name" value="ABC_transporter-like_ATP-bd"/>
</dbReference>
<protein>
    <submittedName>
        <fullName evidence="4">p-loop containing nucleoside triphosphate hydrolase protein</fullName>
    </submittedName>
</protein>
<dbReference type="AlphaFoldDB" id="A0A1A0HB34"/>
<dbReference type="GO" id="GO:0016887">
    <property type="term" value="F:ATP hydrolysis activity"/>
    <property type="evidence" value="ECO:0007669"/>
    <property type="project" value="InterPro"/>
</dbReference>
<dbReference type="RefSeq" id="XP_018711710.1">
    <property type="nucleotide sequence ID" value="XM_018857553.1"/>
</dbReference>
<keyword evidence="2" id="KW-0067">ATP-binding</keyword>
<dbReference type="GO" id="GO:0005524">
    <property type="term" value="F:ATP binding"/>
    <property type="evidence" value="ECO:0007669"/>
    <property type="project" value="UniProtKB-KW"/>
</dbReference>
<dbReference type="InterPro" id="IPR027417">
    <property type="entry name" value="P-loop_NTPase"/>
</dbReference>
<feature type="domain" description="ABC transporter" evidence="3">
    <location>
        <begin position="10"/>
        <end position="270"/>
    </location>
</feature>
<dbReference type="OrthoDB" id="10255969at2759"/>
<name>A0A1A0HB34_9ASCO</name>
<gene>
    <name evidence="4" type="ORF">METBIDRAFT_42535</name>
</gene>
<dbReference type="SUPFAM" id="SSF52540">
    <property type="entry name" value="P-loop containing nucleoside triphosphate hydrolases"/>
    <property type="match status" value="2"/>
</dbReference>
<evidence type="ECO:0000256" key="1">
    <source>
        <dbReference type="ARBA" id="ARBA00022741"/>
    </source>
</evidence>
<keyword evidence="1" id="KW-0547">Nucleotide-binding</keyword>
<accession>A0A1A0HB34</accession>
<dbReference type="STRING" id="869754.A0A1A0HB34"/>
<keyword evidence="5" id="KW-1185">Reference proteome</keyword>
<evidence type="ECO:0000313" key="4">
    <source>
        <dbReference type="EMBL" id="OBA21200.1"/>
    </source>
</evidence>
<proteinExistence type="predicted"/>
<dbReference type="SMART" id="SM00382">
    <property type="entry name" value="AAA"/>
    <property type="match status" value="1"/>
</dbReference>
<dbReference type="PANTHER" id="PTHR43514:SF4">
    <property type="entry name" value="ABC TRANSPORTER I FAMILY MEMBER 10"/>
    <property type="match status" value="1"/>
</dbReference>
<dbReference type="GO" id="GO:0005739">
    <property type="term" value="C:mitochondrion"/>
    <property type="evidence" value="ECO:0007669"/>
    <property type="project" value="TreeGrafter"/>
</dbReference>
<feature type="domain" description="ABC transporter" evidence="3">
    <location>
        <begin position="290"/>
        <end position="524"/>
    </location>
</feature>
<evidence type="ECO:0000313" key="5">
    <source>
        <dbReference type="Proteomes" id="UP000092555"/>
    </source>
</evidence>
<dbReference type="InterPro" id="IPR050334">
    <property type="entry name" value="Molybdenum_import_ModC"/>
</dbReference>
<dbReference type="GeneID" id="30030529"/>
<keyword evidence="4" id="KW-0378">Hydrolase</keyword>
<dbReference type="Pfam" id="PF00005">
    <property type="entry name" value="ABC_tran"/>
    <property type="match status" value="2"/>
</dbReference>
<organism evidence="4 5">
    <name type="scientific">Metschnikowia bicuspidata var. bicuspidata NRRL YB-4993</name>
    <dbReference type="NCBI Taxonomy" id="869754"/>
    <lineage>
        <taxon>Eukaryota</taxon>
        <taxon>Fungi</taxon>
        <taxon>Dikarya</taxon>
        <taxon>Ascomycota</taxon>
        <taxon>Saccharomycotina</taxon>
        <taxon>Pichiomycetes</taxon>
        <taxon>Metschnikowiaceae</taxon>
        <taxon>Metschnikowia</taxon>
    </lineage>
</organism>
<reference evidence="4 5" key="1">
    <citation type="submission" date="2016-05" db="EMBL/GenBank/DDBJ databases">
        <title>Comparative genomics of biotechnologically important yeasts.</title>
        <authorList>
            <consortium name="DOE Joint Genome Institute"/>
            <person name="Riley R."/>
            <person name="Haridas S."/>
            <person name="Wolfe K.H."/>
            <person name="Lopes M.R."/>
            <person name="Hittinger C.T."/>
            <person name="Goker M."/>
            <person name="Salamov A."/>
            <person name="Wisecaver J."/>
            <person name="Long T.M."/>
            <person name="Aerts A.L."/>
            <person name="Barry K."/>
            <person name="Choi C."/>
            <person name="Clum A."/>
            <person name="Coughlan A.Y."/>
            <person name="Deshpande S."/>
            <person name="Douglass A.P."/>
            <person name="Hanson S.J."/>
            <person name="Klenk H.-P."/>
            <person name="LaButti K."/>
            <person name="Lapidus A."/>
            <person name="Lindquist E."/>
            <person name="Lipzen A."/>
            <person name="Meier-kolthoff J.P."/>
            <person name="Ohm R.A."/>
            <person name="Otillar R.P."/>
            <person name="Pangilinan J."/>
            <person name="Peng Y."/>
            <person name="Rokas A."/>
            <person name="Rosa C.A."/>
            <person name="Scheuner C."/>
            <person name="Sibirny A.A."/>
            <person name="Slot J.C."/>
            <person name="Stielow J.B."/>
            <person name="Sun H."/>
            <person name="Kurtzman C.P."/>
            <person name="Blackwell M."/>
            <person name="Grigoriev I.V."/>
            <person name="Jeffries T.W."/>
        </authorList>
    </citation>
    <scope>NUCLEOTIDE SEQUENCE [LARGE SCALE GENOMIC DNA]</scope>
    <source>
        <strain evidence="4 5">NRRL YB-4993</strain>
    </source>
</reference>
<sequence>MSKNLQKLLVKIENGSFYKNFSGKTRKYVFSNPIEQFHICSHENTPTFWGVTGPCKSDFLKILASKYYSDPPLARTYPHLLEKGHVKPIQFMDFRDNSGLDKCHMAARYEAYSFKGKLEMDEDVNSLLNFVTGANNYNQNLNGNIDKELTEKLLAEFDLSLSKHKWINALSNGQMRRARIAKAIHAKPQLLVIDDPFLGLDPKATLLVSDAIRKLALDLNISIVLGLRTQEEVPIWIKKLAFVNETGLSAIDEDFSMKKDSSTTKFAKPIHKDISAFREIPSPSPESAFIEFTDASVVYKGVPVLLKFSWKIERGTTWRILGENGSGKTTILSLITAEHPQSWKSFLSIDGIVRKPGSGVNYFDINNKIGISSPELHAVAPFNMKFRSLVLNGLVRDVGNSNFRVFYKNAELPPNASSILHYFKPEMDEHGNTPFCELPVSLQKLALFMRAVIKSPEILILDEAFSGMEEQLVAKCHLFIEKQLSQTTIFVIGHLDWEVPSHEFVLRLNGGSELSYNFFALIKEDE</sequence>
<evidence type="ECO:0000256" key="2">
    <source>
        <dbReference type="ARBA" id="ARBA00022840"/>
    </source>
</evidence>